<comment type="caution">
    <text evidence="1">The sequence shown here is derived from an EMBL/GenBank/DDBJ whole genome shotgun (WGS) entry which is preliminary data.</text>
</comment>
<name>D6U487_KTERA</name>
<dbReference type="Pfam" id="PF13238">
    <property type="entry name" value="AAA_18"/>
    <property type="match status" value="1"/>
</dbReference>
<dbReference type="AlphaFoldDB" id="D6U487"/>
<organism evidence="1 2">
    <name type="scientific">Ktedonobacter racemifer DSM 44963</name>
    <dbReference type="NCBI Taxonomy" id="485913"/>
    <lineage>
        <taxon>Bacteria</taxon>
        <taxon>Bacillati</taxon>
        <taxon>Chloroflexota</taxon>
        <taxon>Ktedonobacteria</taxon>
        <taxon>Ktedonobacterales</taxon>
        <taxon>Ktedonobacteraceae</taxon>
        <taxon>Ktedonobacter</taxon>
    </lineage>
</organism>
<proteinExistence type="predicted"/>
<dbReference type="OrthoDB" id="359078at2"/>
<dbReference type="EMBL" id="ADVG01000004">
    <property type="protein sequence ID" value="EFH81317.1"/>
    <property type="molecule type" value="Genomic_DNA"/>
</dbReference>
<accession>D6U487</accession>
<dbReference type="InterPro" id="IPR027417">
    <property type="entry name" value="P-loop_NTPase"/>
</dbReference>
<gene>
    <name evidence="1" type="ORF">Krac_2032</name>
</gene>
<sequence length="199" mass="22913">MFNVCPQCGEYSVEKTVDPSGPHAFCPFCHYAHPFLQQPLFIITGPSGAGKTTVCLELVSRLHECVVLESDILWGHNLESYHEIWLRIAKNIGQAGRPVVLCGTTLPEHLETQPERRYFSTIHYLAMICDDALLEERLKLRPAWRNSSSNDVVERMVQFNHWLKEHASTTNPPMTLYDNSHQQLQETSEEIAQWIRQRL</sequence>
<dbReference type="eggNOG" id="COG0645">
    <property type="taxonomic scope" value="Bacteria"/>
</dbReference>
<dbReference type="STRING" id="485913.Krac_2032"/>
<dbReference type="Proteomes" id="UP000004508">
    <property type="component" value="Unassembled WGS sequence"/>
</dbReference>
<protein>
    <recommendedName>
        <fullName evidence="3">Nucleoside kinase, CMP and AMP kinase</fullName>
    </recommendedName>
</protein>
<dbReference type="RefSeq" id="WP_007918585.1">
    <property type="nucleotide sequence ID" value="NZ_ADVG01000004.1"/>
</dbReference>
<keyword evidence="2" id="KW-1185">Reference proteome</keyword>
<reference evidence="1 2" key="1">
    <citation type="journal article" date="2011" name="Stand. Genomic Sci.">
        <title>Non-contiguous finished genome sequence and contextual data of the filamentous soil bacterium Ktedonobacter racemifer type strain (SOSP1-21).</title>
        <authorList>
            <person name="Chang Y.J."/>
            <person name="Land M."/>
            <person name="Hauser L."/>
            <person name="Chertkov O."/>
            <person name="Del Rio T.G."/>
            <person name="Nolan M."/>
            <person name="Copeland A."/>
            <person name="Tice H."/>
            <person name="Cheng J.F."/>
            <person name="Lucas S."/>
            <person name="Han C."/>
            <person name="Goodwin L."/>
            <person name="Pitluck S."/>
            <person name="Ivanova N."/>
            <person name="Ovchinikova G."/>
            <person name="Pati A."/>
            <person name="Chen A."/>
            <person name="Palaniappan K."/>
            <person name="Mavromatis K."/>
            <person name="Liolios K."/>
            <person name="Brettin T."/>
            <person name="Fiebig A."/>
            <person name="Rohde M."/>
            <person name="Abt B."/>
            <person name="Goker M."/>
            <person name="Detter J.C."/>
            <person name="Woyke T."/>
            <person name="Bristow J."/>
            <person name="Eisen J.A."/>
            <person name="Markowitz V."/>
            <person name="Hugenholtz P."/>
            <person name="Kyrpides N.C."/>
            <person name="Klenk H.P."/>
            <person name="Lapidus A."/>
        </authorList>
    </citation>
    <scope>NUCLEOTIDE SEQUENCE [LARGE SCALE GENOMIC DNA]</scope>
    <source>
        <strain evidence="2">DSM 44963</strain>
    </source>
</reference>
<dbReference type="InParanoid" id="D6U487"/>
<evidence type="ECO:0000313" key="1">
    <source>
        <dbReference type="EMBL" id="EFH81317.1"/>
    </source>
</evidence>
<evidence type="ECO:0000313" key="2">
    <source>
        <dbReference type="Proteomes" id="UP000004508"/>
    </source>
</evidence>
<evidence type="ECO:0008006" key="3">
    <source>
        <dbReference type="Google" id="ProtNLM"/>
    </source>
</evidence>
<dbReference type="Gene3D" id="3.40.50.300">
    <property type="entry name" value="P-loop containing nucleotide triphosphate hydrolases"/>
    <property type="match status" value="1"/>
</dbReference>
<dbReference type="SUPFAM" id="SSF52540">
    <property type="entry name" value="P-loop containing nucleoside triphosphate hydrolases"/>
    <property type="match status" value="1"/>
</dbReference>